<accession>A0A4S4B3W1</accession>
<keyword evidence="4" id="KW-1185">Reference proteome</keyword>
<dbReference type="EMBL" id="SSOC01000001">
    <property type="protein sequence ID" value="THF67378.1"/>
    <property type="molecule type" value="Genomic_DNA"/>
</dbReference>
<proteinExistence type="predicted"/>
<dbReference type="InterPro" id="IPR018968">
    <property type="entry name" value="Phasin"/>
</dbReference>
<dbReference type="Pfam" id="PF09361">
    <property type="entry name" value="Phasin_2"/>
    <property type="match status" value="1"/>
</dbReference>
<feature type="domain" description="Phasin" evidence="2">
    <location>
        <begin position="38"/>
        <end position="125"/>
    </location>
</feature>
<evidence type="ECO:0000313" key="3">
    <source>
        <dbReference type="EMBL" id="THF67378.1"/>
    </source>
</evidence>
<dbReference type="NCBIfam" id="TIGR01841">
    <property type="entry name" value="phasin"/>
    <property type="match status" value="1"/>
</dbReference>
<gene>
    <name evidence="3" type="ORF">E6C76_03125</name>
</gene>
<protein>
    <submittedName>
        <fullName evidence="3">Phasin family protein</fullName>
    </submittedName>
</protein>
<dbReference type="Proteomes" id="UP000308430">
    <property type="component" value="Unassembled WGS sequence"/>
</dbReference>
<comment type="caution">
    <text evidence="3">The sequence shown here is derived from an EMBL/GenBank/DDBJ whole genome shotgun (WGS) entry which is preliminary data.</text>
</comment>
<evidence type="ECO:0000256" key="1">
    <source>
        <dbReference type="SAM" id="MobiDB-lite"/>
    </source>
</evidence>
<name>A0A4S4B3W1_9RHOO</name>
<sequence>MGRDRQADVPLAARPMPAHPSPTETPTMASGNPPIGVLSRQSIDSIQTIGGTLLNATEQTLALNLRTTRSLFEHNLATLRTLAEADTPQTFWAQAPKLAQPGIEELVGWSRGLYEISSNSQQSLSREGEALLSEVNKSLASLLDQAERNAPSGSEHGIAAVRTALSATRNTLENISQASRKVAEITDANVAAAASAAVKSASGASRSAARKAA</sequence>
<dbReference type="OrthoDB" id="5298576at2"/>
<reference evidence="3 4" key="1">
    <citation type="submission" date="2019-04" db="EMBL/GenBank/DDBJ databases">
        <title>Azoarcus nasutitermitis sp. nov. isolated from termite nest.</title>
        <authorList>
            <person name="Lin S.-Y."/>
            <person name="Hameed A."/>
            <person name="Hsu Y.-H."/>
            <person name="Young C.-C."/>
        </authorList>
    </citation>
    <scope>NUCLEOTIDE SEQUENCE [LARGE SCALE GENOMIC DNA]</scope>
    <source>
        <strain evidence="3 4">CC-YHH838</strain>
    </source>
</reference>
<dbReference type="InterPro" id="IPR010127">
    <property type="entry name" value="Phasin_subfam-1"/>
</dbReference>
<dbReference type="AlphaFoldDB" id="A0A4S4B3W1"/>
<evidence type="ECO:0000313" key="4">
    <source>
        <dbReference type="Proteomes" id="UP000308430"/>
    </source>
</evidence>
<organism evidence="3 4">
    <name type="scientific">Pseudothauera nasutitermitis</name>
    <dbReference type="NCBI Taxonomy" id="2565930"/>
    <lineage>
        <taxon>Bacteria</taxon>
        <taxon>Pseudomonadati</taxon>
        <taxon>Pseudomonadota</taxon>
        <taxon>Betaproteobacteria</taxon>
        <taxon>Rhodocyclales</taxon>
        <taxon>Zoogloeaceae</taxon>
        <taxon>Pseudothauera</taxon>
    </lineage>
</organism>
<evidence type="ECO:0000259" key="2">
    <source>
        <dbReference type="Pfam" id="PF09361"/>
    </source>
</evidence>
<feature type="region of interest" description="Disordered" evidence="1">
    <location>
        <begin position="1"/>
        <end position="34"/>
    </location>
</feature>